<sequence length="280" mass="29829">MAEPLSVTSVWLTCQQPARDQRRGRYVPQTSTHPGKMLPHLAAHAISSYTAPGELVLDPMCGSGTTLVEAMHLGRHAIGVDVEPRFTALAEANVALAASQGAAGTAAVLTGDATGLLDLMPASAVGQVSLVLTSPPYGRATHGLVQMTKAGVRKRNHVYGDRERGNLAYGGWSRLLDGFAQILAASYQLLRPGGTAVITCRPVRRQRDDLLDLPGELLAVARSVGLVPVQRCAAMLAAVRDGQIVHRANMFGLLAVRRSRHDGIPVHLVAHEDVLVLRRC</sequence>
<name>A0A1C3MWL8_9ACTN</name>
<dbReference type="CDD" id="cd02440">
    <property type="entry name" value="AdoMet_MTases"/>
    <property type="match status" value="1"/>
</dbReference>
<reference evidence="6" key="1">
    <citation type="submission" date="2016-06" db="EMBL/GenBank/DDBJ databases">
        <authorList>
            <person name="Varghese N."/>
        </authorList>
    </citation>
    <scope>NUCLEOTIDE SEQUENCE [LARGE SCALE GENOMIC DNA]</scope>
    <source>
        <strain evidence="6">DSM 45344</strain>
    </source>
</reference>
<dbReference type="OrthoDB" id="9773060at2"/>
<dbReference type="EC" id="2.1.1.-" evidence="3"/>
<dbReference type="EMBL" id="LT598496">
    <property type="protein sequence ID" value="SBV24728.1"/>
    <property type="molecule type" value="Genomic_DNA"/>
</dbReference>
<dbReference type="STRING" id="307121.GA0070620_0165"/>
<dbReference type="PANTHER" id="PTHR14911">
    <property type="entry name" value="THUMP DOMAIN-CONTAINING"/>
    <property type="match status" value="1"/>
</dbReference>
<dbReference type="GO" id="GO:0008170">
    <property type="term" value="F:N-methyltransferase activity"/>
    <property type="evidence" value="ECO:0007669"/>
    <property type="project" value="InterPro"/>
</dbReference>
<dbReference type="SUPFAM" id="SSF53335">
    <property type="entry name" value="S-adenosyl-L-methionine-dependent methyltransferases"/>
    <property type="match status" value="1"/>
</dbReference>
<dbReference type="GO" id="GO:0030488">
    <property type="term" value="P:tRNA methylation"/>
    <property type="evidence" value="ECO:0007669"/>
    <property type="project" value="TreeGrafter"/>
</dbReference>
<dbReference type="AlphaFoldDB" id="A0A1C3MWL8"/>
<dbReference type="InterPro" id="IPR001091">
    <property type="entry name" value="RM_Methyltransferase"/>
</dbReference>
<feature type="domain" description="DNA methylase N-4/N-6" evidence="4">
    <location>
        <begin position="7"/>
        <end position="90"/>
    </location>
</feature>
<dbReference type="GO" id="GO:0003677">
    <property type="term" value="F:DNA binding"/>
    <property type="evidence" value="ECO:0007669"/>
    <property type="project" value="InterPro"/>
</dbReference>
<evidence type="ECO:0000259" key="4">
    <source>
        <dbReference type="Pfam" id="PF01555"/>
    </source>
</evidence>
<accession>A0A1C3MWL8</accession>
<evidence type="ECO:0000256" key="1">
    <source>
        <dbReference type="ARBA" id="ARBA00022603"/>
    </source>
</evidence>
<keyword evidence="6" id="KW-1185">Reference proteome</keyword>
<dbReference type="Gene3D" id="3.40.50.150">
    <property type="entry name" value="Vaccinia Virus protein VP39"/>
    <property type="match status" value="2"/>
</dbReference>
<dbReference type="Pfam" id="PF01555">
    <property type="entry name" value="N6_N4_Mtase"/>
    <property type="match status" value="1"/>
</dbReference>
<evidence type="ECO:0000313" key="5">
    <source>
        <dbReference type="EMBL" id="SBV24728.1"/>
    </source>
</evidence>
<dbReference type="PATRIC" id="fig|307121.4.peg.177"/>
<evidence type="ECO:0000256" key="2">
    <source>
        <dbReference type="ARBA" id="ARBA00022679"/>
    </source>
</evidence>
<dbReference type="RefSeq" id="WP_091587520.1">
    <property type="nucleotide sequence ID" value="NZ_JBHRWG010000002.1"/>
</dbReference>
<organism evidence="5 6">
    <name type="scientific">Micromonospora krabiensis</name>
    <dbReference type="NCBI Taxonomy" id="307121"/>
    <lineage>
        <taxon>Bacteria</taxon>
        <taxon>Bacillati</taxon>
        <taxon>Actinomycetota</taxon>
        <taxon>Actinomycetes</taxon>
        <taxon>Micromonosporales</taxon>
        <taxon>Micromonosporaceae</taxon>
        <taxon>Micromonospora</taxon>
    </lineage>
</organism>
<keyword evidence="2 5" id="KW-0808">Transferase</keyword>
<dbReference type="InterPro" id="IPR002941">
    <property type="entry name" value="DNA_methylase_N4/N6"/>
</dbReference>
<dbReference type="PANTHER" id="PTHR14911:SF13">
    <property type="entry name" value="TRNA (GUANINE(6)-N2)-METHYLTRANSFERASE THUMP3"/>
    <property type="match status" value="1"/>
</dbReference>
<comment type="similarity">
    <text evidence="3">Belongs to the N(4)/N(6)-methyltransferase family.</text>
</comment>
<proteinExistence type="inferred from homology"/>
<gene>
    <name evidence="5" type="ORF">GA0070620_0165</name>
</gene>
<dbReference type="PRINTS" id="PR00508">
    <property type="entry name" value="S21N4MTFRASE"/>
</dbReference>
<dbReference type="GO" id="GO:0016423">
    <property type="term" value="F:tRNA (guanine) methyltransferase activity"/>
    <property type="evidence" value="ECO:0007669"/>
    <property type="project" value="TreeGrafter"/>
</dbReference>
<evidence type="ECO:0000256" key="3">
    <source>
        <dbReference type="RuleBase" id="RU362026"/>
    </source>
</evidence>
<dbReference type="Proteomes" id="UP000199393">
    <property type="component" value="Chromosome I"/>
</dbReference>
<keyword evidence="1 5" id="KW-0489">Methyltransferase</keyword>
<dbReference type="InterPro" id="IPR029063">
    <property type="entry name" value="SAM-dependent_MTases_sf"/>
</dbReference>
<evidence type="ECO:0000313" key="6">
    <source>
        <dbReference type="Proteomes" id="UP000199393"/>
    </source>
</evidence>
<protein>
    <recommendedName>
        <fullName evidence="3">Methyltransferase</fullName>
        <ecNumber evidence="3">2.1.1.-</ecNumber>
    </recommendedName>
</protein>